<keyword evidence="2" id="KW-0233">DNA recombination</keyword>
<reference evidence="4 5" key="1">
    <citation type="submission" date="2020-03" db="EMBL/GenBank/DDBJ databases">
        <title>Leucobacter sp. nov., isolated from beetles.</title>
        <authorList>
            <person name="Hyun D.-W."/>
            <person name="Bae J.-W."/>
        </authorList>
    </citation>
    <scope>NUCLEOTIDE SEQUENCE [LARGE SCALE GENOMIC DNA]</scope>
    <source>
        <strain evidence="4 5">HDW9B</strain>
    </source>
</reference>
<dbReference type="KEGG" id="lins:G7067_05260"/>
<organism evidence="4 5">
    <name type="scientific">Leucobacter insecticola</name>
    <dbReference type="NCBI Taxonomy" id="2714934"/>
    <lineage>
        <taxon>Bacteria</taxon>
        <taxon>Bacillati</taxon>
        <taxon>Actinomycetota</taxon>
        <taxon>Actinomycetes</taxon>
        <taxon>Micrococcales</taxon>
        <taxon>Microbacteriaceae</taxon>
        <taxon>Leucobacter</taxon>
    </lineage>
</organism>
<dbReference type="AlphaFoldDB" id="A0A6G8FIT0"/>
<dbReference type="PANTHER" id="PTHR30461">
    <property type="entry name" value="DNA-INVERTASE FROM LAMBDOID PROPHAGE"/>
    <property type="match status" value="1"/>
</dbReference>
<keyword evidence="5" id="KW-1185">Reference proteome</keyword>
<dbReference type="EMBL" id="CP049934">
    <property type="protein sequence ID" value="QIM15962.1"/>
    <property type="molecule type" value="Genomic_DNA"/>
</dbReference>
<dbReference type="Gene3D" id="3.40.50.1390">
    <property type="entry name" value="Resolvase, N-terminal catalytic domain"/>
    <property type="match status" value="1"/>
</dbReference>
<dbReference type="RefSeq" id="WP_166322514.1">
    <property type="nucleotide sequence ID" value="NZ_CP049934.1"/>
</dbReference>
<evidence type="ECO:0000313" key="4">
    <source>
        <dbReference type="EMBL" id="QIM15962.1"/>
    </source>
</evidence>
<dbReference type="InterPro" id="IPR050639">
    <property type="entry name" value="SSR_resolvase"/>
</dbReference>
<dbReference type="PANTHER" id="PTHR30461:SF2">
    <property type="entry name" value="SERINE RECOMBINASE PINE-RELATED"/>
    <property type="match status" value="1"/>
</dbReference>
<dbReference type="InterPro" id="IPR006119">
    <property type="entry name" value="Resolv_N"/>
</dbReference>
<evidence type="ECO:0000313" key="5">
    <source>
        <dbReference type="Proteomes" id="UP000501387"/>
    </source>
</evidence>
<evidence type="ECO:0000256" key="2">
    <source>
        <dbReference type="ARBA" id="ARBA00023172"/>
    </source>
</evidence>
<dbReference type="Pfam" id="PF00239">
    <property type="entry name" value="Resolvase"/>
    <property type="match status" value="1"/>
</dbReference>
<dbReference type="GO" id="GO:0000150">
    <property type="term" value="F:DNA strand exchange activity"/>
    <property type="evidence" value="ECO:0007669"/>
    <property type="project" value="InterPro"/>
</dbReference>
<evidence type="ECO:0000259" key="3">
    <source>
        <dbReference type="PROSITE" id="PS51736"/>
    </source>
</evidence>
<accession>A0A6G8FIT0</accession>
<feature type="domain" description="Resolvase/invertase-type recombinase catalytic" evidence="3">
    <location>
        <begin position="14"/>
        <end position="162"/>
    </location>
</feature>
<dbReference type="GO" id="GO:0003677">
    <property type="term" value="F:DNA binding"/>
    <property type="evidence" value="ECO:0007669"/>
    <property type="project" value="UniProtKB-KW"/>
</dbReference>
<dbReference type="SMART" id="SM00857">
    <property type="entry name" value="Resolvase"/>
    <property type="match status" value="1"/>
</dbReference>
<proteinExistence type="predicted"/>
<dbReference type="Proteomes" id="UP000501387">
    <property type="component" value="Chromosome"/>
</dbReference>
<keyword evidence="1" id="KW-0238">DNA-binding</keyword>
<evidence type="ECO:0000256" key="1">
    <source>
        <dbReference type="ARBA" id="ARBA00023125"/>
    </source>
</evidence>
<name>A0A6G8FIT0_9MICO</name>
<sequence length="261" mass="29103">MGDTTTAKEKEVTRRIGYVRLSREDAKSMSIENQRRALRAYDPKMPIFEDEGVSGESNLTDPDTAWSKQVRPLFRKDPKGTQIVLFTLDRMSRKKGAMLFEAEQTLDAGGTIYCVRESKTFDDADDAQQAIELLFASYQADAYRVETRKKTKVAIDALKKAGVPLGRKPSLSEEHIEQIKSLRTLGLGYTAIGKAVPTLRKKDKVLVATSPRVIKKVLAGEYESRESYDLRNLEARTKMAARAVLGYREGGGDESESEAAT</sequence>
<dbReference type="InterPro" id="IPR036162">
    <property type="entry name" value="Resolvase-like_N_sf"/>
</dbReference>
<gene>
    <name evidence="4" type="ORF">G7067_05260</name>
</gene>
<protein>
    <submittedName>
        <fullName evidence="4">Recombinase family protein</fullName>
    </submittedName>
</protein>
<dbReference type="PROSITE" id="PS51736">
    <property type="entry name" value="RECOMBINASES_3"/>
    <property type="match status" value="1"/>
</dbReference>
<dbReference type="SUPFAM" id="SSF53041">
    <property type="entry name" value="Resolvase-like"/>
    <property type="match status" value="1"/>
</dbReference>